<organism evidence="4 5">
    <name type="scientific">Exserohilum turcicum (strain 28A)</name>
    <name type="common">Northern leaf blight fungus</name>
    <name type="synonym">Setosphaeria turcica</name>
    <dbReference type="NCBI Taxonomy" id="671987"/>
    <lineage>
        <taxon>Eukaryota</taxon>
        <taxon>Fungi</taxon>
        <taxon>Dikarya</taxon>
        <taxon>Ascomycota</taxon>
        <taxon>Pezizomycotina</taxon>
        <taxon>Dothideomycetes</taxon>
        <taxon>Pleosporomycetidae</taxon>
        <taxon>Pleosporales</taxon>
        <taxon>Pleosporineae</taxon>
        <taxon>Pleosporaceae</taxon>
        <taxon>Exserohilum</taxon>
    </lineage>
</organism>
<reference evidence="4 5" key="1">
    <citation type="journal article" date="2012" name="PLoS Pathog.">
        <title>Diverse lifestyles and strategies of plant pathogenesis encoded in the genomes of eighteen Dothideomycetes fungi.</title>
        <authorList>
            <person name="Ohm R.A."/>
            <person name="Feau N."/>
            <person name="Henrissat B."/>
            <person name="Schoch C.L."/>
            <person name="Horwitz B.A."/>
            <person name="Barry K.W."/>
            <person name="Condon B.J."/>
            <person name="Copeland A.C."/>
            <person name="Dhillon B."/>
            <person name="Glaser F."/>
            <person name="Hesse C.N."/>
            <person name="Kosti I."/>
            <person name="LaButti K."/>
            <person name="Lindquist E.A."/>
            <person name="Lucas S."/>
            <person name="Salamov A.A."/>
            <person name="Bradshaw R.E."/>
            <person name="Ciuffetti L."/>
            <person name="Hamelin R.C."/>
            <person name="Kema G.H.J."/>
            <person name="Lawrence C."/>
            <person name="Scott J.A."/>
            <person name="Spatafora J.W."/>
            <person name="Turgeon B.G."/>
            <person name="de Wit P.J.G.M."/>
            <person name="Zhong S."/>
            <person name="Goodwin S.B."/>
            <person name="Grigoriev I.V."/>
        </authorList>
    </citation>
    <scope>NUCLEOTIDE SEQUENCE [LARGE SCALE GENOMIC DNA]</scope>
    <source>
        <strain evidence="5">28A</strain>
    </source>
</reference>
<dbReference type="Pfam" id="PF17660">
    <property type="entry name" value="BTRD1"/>
    <property type="match status" value="3"/>
</dbReference>
<sequence>MYTSRSLFSTLANCLSLATLVAAVPATNHHLTVSKRNAKIEQSVFFNINGTEAEIRIAKLKAEGYRPSSLNVHGSPPDAKYAGIWTKQDGSRYETIVGANETAYNAWLAQWKTSGYVSTHVSATGPASNAVFAGVMEQTSSVGNWTQTCSLDDPYIYVNTTDGTPMTIKGVSMYGVEGERKYCILGHEDTNNHIQTVWYQKDKLRYDFDMLLSSETSKRFWRLVFVDSSEDQILTPIFDSTSVGQWTVRTNLTTLQLKTEMAAQKAKNMYPTHISGAGSAEARYAVIFAERLTPLEREWHVTGTVGGFQDNDGIRDTLDQVMQDFMKRNSVRQAQVAVSINGTVVTSRGYTWAESNRAIVQPSDKFLLASVSKAFTYTAVDHLISTGMLNLTTRVYPLLGYNNPKDARALNITVDQLLNHTAGFDRSISPDIGFVFTLVGQSLNQATPATLRQVIEWVYDRPLDYTPGEKTVYSNYGTMLLSYVLTNLTGHTYKSYLEKHVLAGYDVELWETAADKHLNDAIVQETQYTGISALTPLAKNRVSNANGGDGGNKEEAMGAYGLKCSAATIARFFSTHAAYSTGGHEPYASRDGTMAGARTIGYSLPTMDWALTLNTRDFVTDQAFWDLVYGGMLYNFARFPVVDSL</sequence>
<keyword evidence="5" id="KW-1185">Reference proteome</keyword>
<evidence type="ECO:0000313" key="4">
    <source>
        <dbReference type="EMBL" id="EOA87655.1"/>
    </source>
</evidence>
<keyword evidence="2" id="KW-0732">Signal</keyword>
<dbReference type="GeneID" id="19395368"/>
<dbReference type="AlphaFoldDB" id="R0IS48"/>
<feature type="signal peptide" evidence="2">
    <location>
        <begin position="1"/>
        <end position="23"/>
    </location>
</feature>
<dbReference type="InterPro" id="IPR001466">
    <property type="entry name" value="Beta-lactam-related"/>
</dbReference>
<comment type="similarity">
    <text evidence="1">Belongs to the peptidase S12 family.</text>
</comment>
<dbReference type="EMBL" id="KB908581">
    <property type="protein sequence ID" value="EOA87655.1"/>
    <property type="molecule type" value="Genomic_DNA"/>
</dbReference>
<dbReference type="PANTHER" id="PTHR46825:SF9">
    <property type="entry name" value="BETA-LACTAMASE-RELATED DOMAIN-CONTAINING PROTEIN"/>
    <property type="match status" value="1"/>
</dbReference>
<evidence type="ECO:0000256" key="2">
    <source>
        <dbReference type="SAM" id="SignalP"/>
    </source>
</evidence>
<gene>
    <name evidence="4" type="ORF">SETTUDRAFT_109485</name>
</gene>
<reference evidence="4 5" key="2">
    <citation type="journal article" date="2013" name="PLoS Genet.">
        <title>Comparative genome structure, secondary metabolite, and effector coding capacity across Cochliobolus pathogens.</title>
        <authorList>
            <person name="Condon B.J."/>
            <person name="Leng Y."/>
            <person name="Wu D."/>
            <person name="Bushley K.E."/>
            <person name="Ohm R.A."/>
            <person name="Otillar R."/>
            <person name="Martin J."/>
            <person name="Schackwitz W."/>
            <person name="Grimwood J."/>
            <person name="MohdZainudin N."/>
            <person name="Xue C."/>
            <person name="Wang R."/>
            <person name="Manning V.A."/>
            <person name="Dhillon B."/>
            <person name="Tu Z.J."/>
            <person name="Steffenson B.J."/>
            <person name="Salamov A."/>
            <person name="Sun H."/>
            <person name="Lowry S."/>
            <person name="LaButti K."/>
            <person name="Han J."/>
            <person name="Copeland A."/>
            <person name="Lindquist E."/>
            <person name="Barry K."/>
            <person name="Schmutz J."/>
            <person name="Baker S.E."/>
            <person name="Ciuffetti L.M."/>
            <person name="Grigoriev I.V."/>
            <person name="Zhong S."/>
            <person name="Turgeon B.G."/>
        </authorList>
    </citation>
    <scope>NUCLEOTIDE SEQUENCE [LARGE SCALE GENOMIC DNA]</scope>
    <source>
        <strain evidence="5">28A</strain>
    </source>
</reference>
<dbReference type="HOGENOM" id="CLU_027352_0_0_1"/>
<dbReference type="PANTHER" id="PTHR46825">
    <property type="entry name" value="D-ALANYL-D-ALANINE-CARBOXYPEPTIDASE/ENDOPEPTIDASE AMPH"/>
    <property type="match status" value="1"/>
</dbReference>
<dbReference type="OrthoDB" id="5946976at2759"/>
<dbReference type="InterPro" id="IPR012338">
    <property type="entry name" value="Beta-lactam/transpept-like"/>
</dbReference>
<dbReference type="STRING" id="671987.R0IS48"/>
<evidence type="ECO:0000256" key="1">
    <source>
        <dbReference type="ARBA" id="ARBA00038215"/>
    </source>
</evidence>
<dbReference type="Gene3D" id="3.40.710.10">
    <property type="entry name" value="DD-peptidase/beta-lactamase superfamily"/>
    <property type="match status" value="1"/>
</dbReference>
<evidence type="ECO:0000313" key="5">
    <source>
        <dbReference type="Proteomes" id="UP000016935"/>
    </source>
</evidence>
<dbReference type="SUPFAM" id="SSF56601">
    <property type="entry name" value="beta-lactamase/transpeptidase-like"/>
    <property type="match status" value="1"/>
</dbReference>
<dbReference type="RefSeq" id="XP_008024857.1">
    <property type="nucleotide sequence ID" value="XM_008026666.1"/>
</dbReference>
<feature type="chain" id="PRO_5004353254" description="Beta-lactamase-related domain-containing protein" evidence="2">
    <location>
        <begin position="24"/>
        <end position="645"/>
    </location>
</feature>
<dbReference type="Proteomes" id="UP000016935">
    <property type="component" value="Unassembled WGS sequence"/>
</dbReference>
<protein>
    <recommendedName>
        <fullName evidence="3">Beta-lactamase-related domain-containing protein</fullName>
    </recommendedName>
</protein>
<feature type="domain" description="Beta-lactamase-related" evidence="3">
    <location>
        <begin position="318"/>
        <end position="610"/>
    </location>
</feature>
<proteinExistence type="inferred from homology"/>
<dbReference type="InterPro" id="IPR049511">
    <property type="entry name" value="PGH-like_rpt"/>
</dbReference>
<name>R0IS48_EXST2</name>
<evidence type="ECO:0000259" key="3">
    <source>
        <dbReference type="Pfam" id="PF00144"/>
    </source>
</evidence>
<dbReference type="Pfam" id="PF00144">
    <property type="entry name" value="Beta-lactamase"/>
    <property type="match status" value="1"/>
</dbReference>
<accession>R0IS48</accession>
<dbReference type="eggNOG" id="ENOG502S73P">
    <property type="taxonomic scope" value="Eukaryota"/>
</dbReference>
<dbReference type="InterPro" id="IPR050491">
    <property type="entry name" value="AmpC-like"/>
</dbReference>